<dbReference type="STRING" id="1604334.SAMN05421546_1053"/>
<dbReference type="EMBL" id="FTLW01000002">
    <property type="protein sequence ID" value="SIQ30353.1"/>
    <property type="molecule type" value="Genomic_DNA"/>
</dbReference>
<dbReference type="AlphaFoldDB" id="A0A1N6RNE4"/>
<dbReference type="SUPFAM" id="SSF54637">
    <property type="entry name" value="Thioesterase/thiol ester dehydrase-isomerase"/>
    <property type="match status" value="1"/>
</dbReference>
<reference evidence="2" key="1">
    <citation type="submission" date="2017-01" db="EMBL/GenBank/DDBJ databases">
        <authorList>
            <person name="Varghese N."/>
            <person name="Submissions S."/>
        </authorList>
    </citation>
    <scope>NUCLEOTIDE SEQUENCE [LARGE SCALE GENOMIC DNA]</scope>
    <source>
        <strain evidence="2">UM1</strain>
    </source>
</reference>
<protein>
    <submittedName>
        <fullName evidence="1">Predicted 3-hydroxylacyl-ACP dehydratase, HotDog domain</fullName>
    </submittedName>
</protein>
<proteinExistence type="predicted"/>
<evidence type="ECO:0000313" key="1">
    <source>
        <dbReference type="EMBL" id="SIQ30353.1"/>
    </source>
</evidence>
<evidence type="ECO:0000313" key="2">
    <source>
        <dbReference type="Proteomes" id="UP000241788"/>
    </source>
</evidence>
<organism evidence="1 2">
    <name type="scientific">Solilutibacter tolerans</name>
    <dbReference type="NCBI Taxonomy" id="1604334"/>
    <lineage>
        <taxon>Bacteria</taxon>
        <taxon>Pseudomonadati</taxon>
        <taxon>Pseudomonadota</taxon>
        <taxon>Gammaproteobacteria</taxon>
        <taxon>Lysobacterales</taxon>
        <taxon>Lysobacteraceae</taxon>
        <taxon>Solilutibacter</taxon>
    </lineage>
</organism>
<dbReference type="OrthoDB" id="9800188at2"/>
<name>A0A1N6RNE4_9GAMM</name>
<keyword evidence="2" id="KW-1185">Reference proteome</keyword>
<dbReference type="InterPro" id="IPR016776">
    <property type="entry name" value="ApeP-like_dehydratase"/>
</dbReference>
<accession>A0A1N6RNE4</accession>
<dbReference type="Proteomes" id="UP000241788">
    <property type="component" value="Unassembled WGS sequence"/>
</dbReference>
<dbReference type="Pfam" id="PF22817">
    <property type="entry name" value="ApeP-like"/>
    <property type="match status" value="1"/>
</dbReference>
<dbReference type="RefSeq" id="WP_076585968.1">
    <property type="nucleotide sequence ID" value="NZ_FTLW01000002.1"/>
</dbReference>
<dbReference type="Gene3D" id="3.10.129.10">
    <property type="entry name" value="Hotdog Thioesterase"/>
    <property type="match status" value="1"/>
</dbReference>
<sequence length="147" mass="16085">MFDVDALARIDITTLVPHQGAMCLWQRVLAADETSVVVSTDSHRHTDNPLRSDNLLRAVHLAEFGAQAMAVHGGLLALATHAPVRKGFLVALRGVSLHVTRIDDLHNELIGHAELLMQGQDSQQYAFRIEHAGRLLAEGRAAVMLQD</sequence>
<gene>
    <name evidence="1" type="ORF">SAMN05421546_1053</name>
</gene>
<dbReference type="InterPro" id="IPR029069">
    <property type="entry name" value="HotDog_dom_sf"/>
</dbReference>